<dbReference type="AlphaFoldDB" id="A0A6G0YBZ6"/>
<organism evidence="1 2">
    <name type="scientific">Aphis craccivora</name>
    <name type="common">Cowpea aphid</name>
    <dbReference type="NCBI Taxonomy" id="307492"/>
    <lineage>
        <taxon>Eukaryota</taxon>
        <taxon>Metazoa</taxon>
        <taxon>Ecdysozoa</taxon>
        <taxon>Arthropoda</taxon>
        <taxon>Hexapoda</taxon>
        <taxon>Insecta</taxon>
        <taxon>Pterygota</taxon>
        <taxon>Neoptera</taxon>
        <taxon>Paraneoptera</taxon>
        <taxon>Hemiptera</taxon>
        <taxon>Sternorrhyncha</taxon>
        <taxon>Aphidomorpha</taxon>
        <taxon>Aphidoidea</taxon>
        <taxon>Aphididae</taxon>
        <taxon>Aphidini</taxon>
        <taxon>Aphis</taxon>
        <taxon>Aphis</taxon>
    </lineage>
</organism>
<accession>A0A6G0YBZ6</accession>
<evidence type="ECO:0000313" key="1">
    <source>
        <dbReference type="EMBL" id="KAF0752812.1"/>
    </source>
</evidence>
<dbReference type="EMBL" id="VUJU01004926">
    <property type="protein sequence ID" value="KAF0752812.1"/>
    <property type="molecule type" value="Genomic_DNA"/>
</dbReference>
<sequence>MNPFSITFSEIQKYSCNIHLEIIEIQNQTSLKQIFTEIPKEDFPATCGLALQISSRFGSTYICEKAFSTLTYVKIKYRSSLTASHISDLMPNTTLDTN</sequence>
<name>A0A6G0YBZ6_APHCR</name>
<dbReference type="PANTHER" id="PTHR45913:SF5">
    <property type="entry name" value="GENERAL TRANSCRIPTION FACTOR II-I REPEAT DOMAIN-CONTAINING PROTEIN 2A-LIKE PROTEIN"/>
    <property type="match status" value="1"/>
</dbReference>
<dbReference type="PANTHER" id="PTHR45913">
    <property type="entry name" value="EPM2A-INTERACTING PROTEIN 1"/>
    <property type="match status" value="1"/>
</dbReference>
<keyword evidence="2" id="KW-1185">Reference proteome</keyword>
<comment type="caution">
    <text evidence="1">The sequence shown here is derived from an EMBL/GenBank/DDBJ whole genome shotgun (WGS) entry which is preliminary data.</text>
</comment>
<gene>
    <name evidence="1" type="ORF">FWK35_00025819</name>
</gene>
<dbReference type="OrthoDB" id="6623113at2759"/>
<protein>
    <submittedName>
        <fullName evidence="1">SCAN domain-containing protein 3-like</fullName>
    </submittedName>
</protein>
<reference evidence="1 2" key="1">
    <citation type="submission" date="2019-08" db="EMBL/GenBank/DDBJ databases">
        <title>Whole genome of Aphis craccivora.</title>
        <authorList>
            <person name="Voronova N.V."/>
            <person name="Shulinski R.S."/>
            <person name="Bandarenka Y.V."/>
            <person name="Zhorov D.G."/>
            <person name="Warner D."/>
        </authorList>
    </citation>
    <scope>NUCLEOTIDE SEQUENCE [LARGE SCALE GENOMIC DNA]</scope>
    <source>
        <strain evidence="1">180601</strain>
        <tissue evidence="1">Whole Body</tissue>
    </source>
</reference>
<proteinExistence type="predicted"/>
<evidence type="ECO:0000313" key="2">
    <source>
        <dbReference type="Proteomes" id="UP000478052"/>
    </source>
</evidence>
<dbReference type="Proteomes" id="UP000478052">
    <property type="component" value="Unassembled WGS sequence"/>
</dbReference>